<proteinExistence type="predicted"/>
<name>A0A0F8Z495_9ZZZZ</name>
<comment type="caution">
    <text evidence="1">The sequence shown here is derived from an EMBL/GenBank/DDBJ whole genome shotgun (WGS) entry which is preliminary data.</text>
</comment>
<evidence type="ECO:0000313" key="1">
    <source>
        <dbReference type="EMBL" id="KKK54861.1"/>
    </source>
</evidence>
<sequence length="63" mass="6817">MRHLIHGLTLLLYLLIAPAVSAQEPYFQIDSLNAGLPTPPDVINRRTAYGAMASFLDQIGPGP</sequence>
<gene>
    <name evidence="1" type="ORF">LCGC14_3080440</name>
</gene>
<reference evidence="1" key="1">
    <citation type="journal article" date="2015" name="Nature">
        <title>Complex archaea that bridge the gap between prokaryotes and eukaryotes.</title>
        <authorList>
            <person name="Spang A."/>
            <person name="Saw J.H."/>
            <person name="Jorgensen S.L."/>
            <person name="Zaremba-Niedzwiedzka K."/>
            <person name="Martijn J."/>
            <person name="Lind A.E."/>
            <person name="van Eijk R."/>
            <person name="Schleper C."/>
            <person name="Guy L."/>
            <person name="Ettema T.J."/>
        </authorList>
    </citation>
    <scope>NUCLEOTIDE SEQUENCE</scope>
</reference>
<dbReference type="EMBL" id="LAZR01065782">
    <property type="protein sequence ID" value="KKK54861.1"/>
    <property type="molecule type" value="Genomic_DNA"/>
</dbReference>
<accession>A0A0F8Z495</accession>
<dbReference type="AlphaFoldDB" id="A0A0F8Z495"/>
<organism evidence="1">
    <name type="scientific">marine sediment metagenome</name>
    <dbReference type="NCBI Taxonomy" id="412755"/>
    <lineage>
        <taxon>unclassified sequences</taxon>
        <taxon>metagenomes</taxon>
        <taxon>ecological metagenomes</taxon>
    </lineage>
</organism>
<protein>
    <submittedName>
        <fullName evidence="1">Uncharacterized protein</fullName>
    </submittedName>
</protein>